<dbReference type="SMART" id="SM00233">
    <property type="entry name" value="PH"/>
    <property type="match status" value="1"/>
</dbReference>
<evidence type="ECO:0000256" key="2">
    <source>
        <dbReference type="ARBA" id="ARBA00022658"/>
    </source>
</evidence>
<dbReference type="SMART" id="SM00325">
    <property type="entry name" value="RhoGEF"/>
    <property type="match status" value="1"/>
</dbReference>
<keyword evidence="8" id="KW-1185">Reference proteome</keyword>
<organism evidence="7 8">
    <name type="scientific">Mucor velutinosus</name>
    <dbReference type="NCBI Taxonomy" id="708070"/>
    <lineage>
        <taxon>Eukaryota</taxon>
        <taxon>Fungi</taxon>
        <taxon>Fungi incertae sedis</taxon>
        <taxon>Mucoromycota</taxon>
        <taxon>Mucoromycotina</taxon>
        <taxon>Mucoromycetes</taxon>
        <taxon>Mucorales</taxon>
        <taxon>Mucorineae</taxon>
        <taxon>Mucoraceae</taxon>
        <taxon>Mucor</taxon>
    </lineage>
</organism>
<evidence type="ECO:0000259" key="4">
    <source>
        <dbReference type="PROSITE" id="PS50010"/>
    </source>
</evidence>
<evidence type="ECO:0000313" key="8">
    <source>
        <dbReference type="Proteomes" id="UP001304243"/>
    </source>
</evidence>
<sequence length="1247" mass="141549">MDKKKKDILYLKRTPTVTYDLASGSPIPEAIKKYYIQQQLPVRKQSLAAANSQTKSELKKRALQQHHHQQQQQPRMSSPMRNSSIPFKIQTEPVNVAIHVESATPTSPQYHGNSQSCPSFNIPEEDEEEDAIESLAVGNTFDPIKLYASQDVDEDDEDDEFNFKDRPPSSIICIKPMDPSDTDDEDEGDEIQEKDMMLDEALTEIVESWDGDGEAMEASTTTTTAPVSPDLGRRKDSIRDPESIAPQVKVSHYSSSSDSFPLPPSDNQQQQQPQLESRLSTDTVFTDISDLTMAPNSSSMTESYSSVFLSKMQSKREEQQKSIDAYRSQHVVIYTALLSEVAKELHKRIACSTLVKDGIEYHEVFSGKEAVDRLLSILGNNDRLEAIEIGAALRNQNFFHDVNYEPVFIDSVDELYAFREMTNTPKEDDVSEKFSRESSSDLQSSDLPNGIYTDLTDCYSPTCTGDNLCYSWSCLKKKASTMVLVHQEKVSSNTFVCLEFKTKPAAPSQVEATLPEERKRQECIYELIYTEQDFVRDLQYVHEFWVEPLLSQDIIDDDKRREQFVKQVFYNIADIRHVNTELSRALEARQAEKYLVSSIGDVMLDHVRYFHPFVEYGAHQVIGKFTFELEKKRNSLFAQFVEETERKPESRRLELNGYLTKPTTRLGRYNLLLREILKRTPDDNPDKEAIPQIMDIITAYLEQVNIEAGKCENFFNLQQIGERLEFKSPADYVDLKLEQPGRQLLMKGRMKRKGNSSSEASDLQVFLFDHYLVLAKIKYEDHLEKYKTYRRPIPLELLSINVSTSNRQKRASSILPYSRSTNLATMNNAAPRPSTSESLATAAKSSSLSITFIHHGRKGAPAITLFTSASSMQQIWIKKIMDQKALLSETRSIFTIAPLIKHHFTVTNRVNNTATIYNDNNMEQVIVGADQGVYVTKRDPATKKNIITRIITVEKVSQIELMPESQLLVLADKTLWTFPLEILASGASPQAKRGRSVSQNTAFFHVGECLSKTLVCVVKSNTLSATTIRVLEPVIMDENKKTKSLFSLKRLVRSGPVGLKAYKDLYLPSEASSINLLKSKMCISSPREIGVVDMKNFGVQALLDPEDEELGFVFNRPDVRPITIYRIQFAEYLVCYNEFAFFVDQRGRFIRSSARIDWEGAPDSFALSYPYVLAFEPDFIEVRNVHTGALEQIIRGKNIRCTSTNTHNTILQGAMDDPEHEGYQVVFQLEKLAKKGHSILPPSPSSY</sequence>
<evidence type="ECO:0000259" key="5">
    <source>
        <dbReference type="PROSITE" id="PS50186"/>
    </source>
</evidence>
<dbReference type="Pfam" id="PF15405">
    <property type="entry name" value="PH_5"/>
    <property type="match status" value="1"/>
</dbReference>
<dbReference type="InterPro" id="IPR000591">
    <property type="entry name" value="DEP_dom"/>
</dbReference>
<evidence type="ECO:0000256" key="1">
    <source>
        <dbReference type="ARBA" id="ARBA00022553"/>
    </source>
</evidence>
<dbReference type="CDD" id="cd00160">
    <property type="entry name" value="RhoGEF"/>
    <property type="match status" value="1"/>
</dbReference>
<evidence type="ECO:0008006" key="9">
    <source>
        <dbReference type="Google" id="ProtNLM"/>
    </source>
</evidence>
<dbReference type="SMART" id="SM00036">
    <property type="entry name" value="CNH"/>
    <property type="match status" value="1"/>
</dbReference>
<dbReference type="Gene3D" id="2.30.29.30">
    <property type="entry name" value="Pleckstrin-homology domain (PH domain)/Phosphotyrosine-binding domain (PTB)"/>
    <property type="match status" value="1"/>
</dbReference>
<keyword evidence="1" id="KW-0597">Phosphoprotein</keyword>
<protein>
    <recommendedName>
        <fullName evidence="9">CNH-domain-containing protein</fullName>
    </recommendedName>
</protein>
<reference evidence="7 8" key="1">
    <citation type="submission" date="2022-11" db="EMBL/GenBank/DDBJ databases">
        <title>Mucor velutinosus strain NIH1002 WGS.</title>
        <authorList>
            <person name="Subramanian P."/>
            <person name="Mullikin J.C."/>
            <person name="Segre J.A."/>
            <person name="Zelazny A.M."/>
        </authorList>
    </citation>
    <scope>NUCLEOTIDE SEQUENCE [LARGE SCALE GENOMIC DNA]</scope>
    <source>
        <strain evidence="7 8">NIH1002</strain>
    </source>
</reference>
<dbReference type="SUPFAM" id="SSF50729">
    <property type="entry name" value="PH domain-like"/>
    <property type="match status" value="1"/>
</dbReference>
<dbReference type="GO" id="GO:0005085">
    <property type="term" value="F:guanyl-nucleotide exchange factor activity"/>
    <property type="evidence" value="ECO:0007669"/>
    <property type="project" value="UniProtKB-KW"/>
</dbReference>
<dbReference type="PROSITE" id="PS50010">
    <property type="entry name" value="DH_2"/>
    <property type="match status" value="1"/>
</dbReference>
<dbReference type="InterPro" id="IPR011993">
    <property type="entry name" value="PH-like_dom_sf"/>
</dbReference>
<dbReference type="EMBL" id="JASEJX010000015">
    <property type="protein sequence ID" value="KAK4514583.1"/>
    <property type="molecule type" value="Genomic_DNA"/>
</dbReference>
<feature type="region of interest" description="Disordered" evidence="3">
    <location>
        <begin position="151"/>
        <end position="190"/>
    </location>
</feature>
<name>A0AAN7HZA2_9FUNG</name>
<dbReference type="SUPFAM" id="SSF48065">
    <property type="entry name" value="DBL homology domain (DH-domain)"/>
    <property type="match status" value="1"/>
</dbReference>
<dbReference type="RefSeq" id="XP_064681249.1">
    <property type="nucleotide sequence ID" value="XM_064821563.1"/>
</dbReference>
<dbReference type="InterPro" id="IPR001180">
    <property type="entry name" value="CNH_dom"/>
</dbReference>
<dbReference type="InterPro" id="IPR041675">
    <property type="entry name" value="PH_5"/>
</dbReference>
<dbReference type="InterPro" id="IPR000219">
    <property type="entry name" value="DH_dom"/>
</dbReference>
<keyword evidence="2" id="KW-0344">Guanine-nucleotide releasing factor</keyword>
<dbReference type="Gene3D" id="1.20.900.10">
    <property type="entry name" value="Dbl homology (DH) domain"/>
    <property type="match status" value="1"/>
</dbReference>
<dbReference type="Proteomes" id="UP001304243">
    <property type="component" value="Unassembled WGS sequence"/>
</dbReference>
<dbReference type="SUPFAM" id="SSF46785">
    <property type="entry name" value="Winged helix' DNA-binding domain"/>
    <property type="match status" value="1"/>
</dbReference>
<evidence type="ECO:0000256" key="3">
    <source>
        <dbReference type="SAM" id="MobiDB-lite"/>
    </source>
</evidence>
<dbReference type="InterPro" id="IPR036388">
    <property type="entry name" value="WH-like_DNA-bd_sf"/>
</dbReference>
<accession>A0AAN7HZA2</accession>
<feature type="compositionally biased region" description="Basic and acidic residues" evidence="3">
    <location>
        <begin position="231"/>
        <end position="242"/>
    </location>
</feature>
<dbReference type="AlphaFoldDB" id="A0AAN7HZA2"/>
<evidence type="ECO:0000259" key="6">
    <source>
        <dbReference type="PROSITE" id="PS50219"/>
    </source>
</evidence>
<dbReference type="Gene3D" id="1.10.10.10">
    <property type="entry name" value="Winged helix-like DNA-binding domain superfamily/Winged helix DNA-binding domain"/>
    <property type="match status" value="1"/>
</dbReference>
<dbReference type="PANTHER" id="PTHR46572">
    <property type="entry name" value="RHO1 GDP-GTP EXCHANGE PROTEIN 1-RELATED"/>
    <property type="match status" value="1"/>
</dbReference>
<feature type="region of interest" description="Disordered" evidence="3">
    <location>
        <begin position="212"/>
        <end position="280"/>
    </location>
</feature>
<dbReference type="Pfam" id="PF00610">
    <property type="entry name" value="DEP"/>
    <property type="match status" value="1"/>
</dbReference>
<evidence type="ECO:0000313" key="7">
    <source>
        <dbReference type="EMBL" id="KAK4514583.1"/>
    </source>
</evidence>
<feature type="domain" description="CNH" evidence="6">
    <location>
        <begin position="907"/>
        <end position="1209"/>
    </location>
</feature>
<feature type="compositionally biased region" description="Low complexity" evidence="3">
    <location>
        <begin position="251"/>
        <end position="260"/>
    </location>
</feature>
<dbReference type="InterPro" id="IPR001849">
    <property type="entry name" value="PH_domain"/>
</dbReference>
<dbReference type="GeneID" id="89945883"/>
<feature type="region of interest" description="Disordered" evidence="3">
    <location>
        <begin position="45"/>
        <end position="83"/>
    </location>
</feature>
<dbReference type="PROSITE" id="PS50186">
    <property type="entry name" value="DEP"/>
    <property type="match status" value="1"/>
</dbReference>
<comment type="caution">
    <text evidence="7">The sequence shown here is derived from an EMBL/GenBank/DDBJ whole genome shotgun (WGS) entry which is preliminary data.</text>
</comment>
<dbReference type="Pfam" id="PF00780">
    <property type="entry name" value="CNH"/>
    <property type="match status" value="1"/>
</dbReference>
<dbReference type="GO" id="GO:0035556">
    <property type="term" value="P:intracellular signal transduction"/>
    <property type="evidence" value="ECO:0007669"/>
    <property type="project" value="InterPro"/>
</dbReference>
<dbReference type="InterPro" id="IPR035899">
    <property type="entry name" value="DBL_dom_sf"/>
</dbReference>
<dbReference type="InterPro" id="IPR036390">
    <property type="entry name" value="WH_DNA-bd_sf"/>
</dbReference>
<proteinExistence type="predicted"/>
<dbReference type="PANTHER" id="PTHR46572:SF2">
    <property type="entry name" value="RHO1 GDP-GTP EXCHANGE PROTEIN 1-RELATED"/>
    <property type="match status" value="1"/>
</dbReference>
<feature type="domain" description="DH" evidence="4">
    <location>
        <begin position="519"/>
        <end position="707"/>
    </location>
</feature>
<feature type="domain" description="DEP" evidence="5">
    <location>
        <begin position="364"/>
        <end position="420"/>
    </location>
</feature>
<feature type="compositionally biased region" description="Acidic residues" evidence="3">
    <location>
        <begin position="180"/>
        <end position="190"/>
    </location>
</feature>
<dbReference type="PROSITE" id="PS50219">
    <property type="entry name" value="CNH"/>
    <property type="match status" value="1"/>
</dbReference>
<feature type="compositionally biased region" description="Polar residues" evidence="3">
    <location>
        <begin position="74"/>
        <end position="83"/>
    </location>
</feature>
<gene>
    <name evidence="7" type="ORF">ATC70_002181</name>
</gene>
<dbReference type="Pfam" id="PF00621">
    <property type="entry name" value="RhoGEF"/>
    <property type="match status" value="1"/>
</dbReference>
<dbReference type="SMART" id="SM00049">
    <property type="entry name" value="DEP"/>
    <property type="match status" value="1"/>
</dbReference>
<dbReference type="InterPro" id="IPR052233">
    <property type="entry name" value="Rho-type_GEFs"/>
</dbReference>
<feature type="compositionally biased region" description="Acidic residues" evidence="3">
    <location>
        <begin position="151"/>
        <end position="160"/>
    </location>
</feature>